<dbReference type="GO" id="GO:0017178">
    <property type="term" value="F:diphthine-ammonia ligase activity"/>
    <property type="evidence" value="ECO:0007669"/>
    <property type="project" value="UniProtKB-EC"/>
</dbReference>
<evidence type="ECO:0000256" key="1">
    <source>
        <dbReference type="ARBA" id="ARBA00005156"/>
    </source>
</evidence>
<dbReference type="FunFam" id="3.40.50.620:FF:000145">
    <property type="entry name" value="ATP-binding domain containing protein"/>
    <property type="match status" value="1"/>
</dbReference>
<evidence type="ECO:0000256" key="2">
    <source>
        <dbReference type="ARBA" id="ARBA00012089"/>
    </source>
</evidence>
<evidence type="ECO:0000313" key="13">
    <source>
        <dbReference type="Proteomes" id="UP000239649"/>
    </source>
</evidence>
<evidence type="ECO:0000256" key="8">
    <source>
        <dbReference type="ARBA" id="ARBA00031552"/>
    </source>
</evidence>
<comment type="pathway">
    <text evidence="1">Protein modification; peptidyl-diphthamide biosynthesis.</text>
</comment>
<evidence type="ECO:0000256" key="4">
    <source>
        <dbReference type="ARBA" id="ARBA00022598"/>
    </source>
</evidence>
<evidence type="ECO:0000256" key="9">
    <source>
        <dbReference type="ARBA" id="ARBA00048108"/>
    </source>
</evidence>
<dbReference type="SUPFAM" id="SSF55298">
    <property type="entry name" value="YjgF-like"/>
    <property type="match status" value="1"/>
</dbReference>
<feature type="domain" description="Diphthamide synthase" evidence="11">
    <location>
        <begin position="31"/>
        <end position="217"/>
    </location>
</feature>
<evidence type="ECO:0000256" key="10">
    <source>
        <dbReference type="SAM" id="MobiDB-lite"/>
    </source>
</evidence>
<gene>
    <name evidence="12" type="ORF">C2E20_5271</name>
</gene>
<dbReference type="Proteomes" id="UP000239649">
    <property type="component" value="Unassembled WGS sequence"/>
</dbReference>
<keyword evidence="13" id="KW-1185">Reference proteome</keyword>
<sequence>MKVVSLVSARAPPSVALQIVALANLLPVAGEADDIDSWMYQTVGHQLIGAYAACTGLPLYRRSITGASADQRLVYEDTKGDEVEDLYCLLAFVLQRHPDVTAVASGAIASDYQRTRVERVCARLGLVSLAYLWHQPQALLLRRMIETNIDAILVKIAAAGLMPRKHLGARLAALPAQLHELRRLYGSNVCGEGGEYESLTLDCPLFTHGRIVLDSWEAVLVSEDSLAPVALLHPTAFHVEPKPAGGSGNGSMDSSGTIIAVPDDWSPPRAALEQAGAADAAAAASAAAAEAQLSVQLSVAEGASYCSLTASVFPPPASAGLDVCSAEGTVAALAAALRALSGALPALGLDWQASLFVHLYVPSMAQFAAANAAYAAVLPAVNPPSRATVQLAACGGGGGGGAGPALVVDVLFASCQRVAVAVRTDLPQSLLWCTLYCSDAAGAEGRAAAAAHLDAFLRGGLDTAVLEAAQRGTSTAAAAAGSRASGSQAEVEAAAEAEEANGVDAALDDYLQPPAMRRHWQPLLTFVTVPELPRGVLVEVQPAACVLDETLADESSSSSSDEDESREAAAARRRERRAAVVAARPAGSTMPGWIGRLGQRSGDASSMLWSPGRLCKAHAWASRAAAAVDWQAAVQAAAQELAAGLAAADLSTADVAACKLYCVGSLLGGESGLTASRLQEAFAAALPGIAPPVVPVTAVGSSAAADCTLLLELLAVRCP</sequence>
<evidence type="ECO:0000256" key="6">
    <source>
        <dbReference type="ARBA" id="ARBA00022840"/>
    </source>
</evidence>
<dbReference type="Gene3D" id="3.90.1490.10">
    <property type="entry name" value="putative n-type atp pyrophosphatase, domain 2"/>
    <property type="match status" value="1"/>
</dbReference>
<dbReference type="Gene3D" id="3.40.50.620">
    <property type="entry name" value="HUPs"/>
    <property type="match status" value="1"/>
</dbReference>
<evidence type="ECO:0000256" key="3">
    <source>
        <dbReference type="ARBA" id="ARBA00018426"/>
    </source>
</evidence>
<dbReference type="AlphaFoldDB" id="A0A2P6VBB8"/>
<keyword evidence="4 12" id="KW-0436">Ligase</keyword>
<organism evidence="12 13">
    <name type="scientific">Micractinium conductrix</name>
    <dbReference type="NCBI Taxonomy" id="554055"/>
    <lineage>
        <taxon>Eukaryota</taxon>
        <taxon>Viridiplantae</taxon>
        <taxon>Chlorophyta</taxon>
        <taxon>core chlorophytes</taxon>
        <taxon>Trebouxiophyceae</taxon>
        <taxon>Chlorellales</taxon>
        <taxon>Chlorellaceae</taxon>
        <taxon>Chlorella clade</taxon>
        <taxon>Micractinium</taxon>
    </lineage>
</organism>
<evidence type="ECO:0000256" key="7">
    <source>
        <dbReference type="ARBA" id="ARBA00029814"/>
    </source>
</evidence>
<reference evidence="12 13" key="1">
    <citation type="journal article" date="2018" name="Plant J.">
        <title>Genome sequences of Chlorella sorokiniana UTEX 1602 and Micractinium conductrix SAG 241.80: implications to maltose excretion by a green alga.</title>
        <authorList>
            <person name="Arriola M.B."/>
            <person name="Velmurugan N."/>
            <person name="Zhang Y."/>
            <person name="Plunkett M.H."/>
            <person name="Hondzo H."/>
            <person name="Barney B.M."/>
        </authorList>
    </citation>
    <scope>NUCLEOTIDE SEQUENCE [LARGE SCALE GENOMIC DNA]</scope>
    <source>
        <strain evidence="12 13">SAG 241.80</strain>
    </source>
</reference>
<dbReference type="InterPro" id="IPR030662">
    <property type="entry name" value="DPH6/MJ0570"/>
</dbReference>
<dbReference type="InterPro" id="IPR035959">
    <property type="entry name" value="RutC-like_sf"/>
</dbReference>
<dbReference type="SUPFAM" id="SSF52402">
    <property type="entry name" value="Adenine nucleotide alpha hydrolases-like"/>
    <property type="match status" value="1"/>
</dbReference>
<feature type="region of interest" description="Disordered" evidence="10">
    <location>
        <begin position="551"/>
        <end position="574"/>
    </location>
</feature>
<dbReference type="CDD" id="cd01994">
    <property type="entry name" value="AANH_PF0828-like"/>
    <property type="match status" value="1"/>
</dbReference>
<dbReference type="EC" id="6.3.1.14" evidence="2"/>
<evidence type="ECO:0000313" key="12">
    <source>
        <dbReference type="EMBL" id="PSC71351.1"/>
    </source>
</evidence>
<dbReference type="InterPro" id="IPR014729">
    <property type="entry name" value="Rossmann-like_a/b/a_fold"/>
</dbReference>
<comment type="catalytic activity">
    <reaction evidence="9">
        <text>diphthine-[translation elongation factor 2] + NH4(+) + ATP = diphthamide-[translation elongation factor 2] + AMP + diphosphate + H(+)</text>
        <dbReference type="Rhea" id="RHEA:19753"/>
        <dbReference type="Rhea" id="RHEA-COMP:10172"/>
        <dbReference type="Rhea" id="RHEA-COMP:10174"/>
        <dbReference type="ChEBI" id="CHEBI:15378"/>
        <dbReference type="ChEBI" id="CHEBI:16692"/>
        <dbReference type="ChEBI" id="CHEBI:28938"/>
        <dbReference type="ChEBI" id="CHEBI:30616"/>
        <dbReference type="ChEBI" id="CHEBI:33019"/>
        <dbReference type="ChEBI" id="CHEBI:82696"/>
        <dbReference type="ChEBI" id="CHEBI:456215"/>
        <dbReference type="EC" id="6.3.1.14"/>
    </reaction>
</comment>
<dbReference type="EMBL" id="LHPF02000015">
    <property type="protein sequence ID" value="PSC71351.1"/>
    <property type="molecule type" value="Genomic_DNA"/>
</dbReference>
<comment type="caution">
    <text evidence="12">The sequence shown here is derived from an EMBL/GenBank/DDBJ whole genome shotgun (WGS) entry which is preliminary data.</text>
</comment>
<dbReference type="PANTHER" id="PTHR12196">
    <property type="entry name" value="DOMAIN OF UNKNOWN FUNCTION 71 DUF71 -CONTAINING PROTEIN"/>
    <property type="match status" value="1"/>
</dbReference>
<accession>A0A2P6VBB8</accession>
<dbReference type="InterPro" id="IPR002761">
    <property type="entry name" value="Diphthami_syn_dom"/>
</dbReference>
<dbReference type="PANTHER" id="PTHR12196:SF2">
    <property type="entry name" value="DIPHTHINE--AMMONIA LIGASE"/>
    <property type="match status" value="1"/>
</dbReference>
<dbReference type="FunFam" id="3.90.1490.10:FF:000001">
    <property type="entry name" value="Diphthine--ammonia ligase"/>
    <property type="match status" value="1"/>
</dbReference>
<keyword evidence="5" id="KW-0547">Nucleotide-binding</keyword>
<proteinExistence type="predicted"/>
<evidence type="ECO:0000256" key="5">
    <source>
        <dbReference type="ARBA" id="ARBA00022741"/>
    </source>
</evidence>
<dbReference type="GO" id="GO:0017183">
    <property type="term" value="P:protein histidyl modification to diphthamide"/>
    <property type="evidence" value="ECO:0007669"/>
    <property type="project" value="TreeGrafter"/>
</dbReference>
<dbReference type="Pfam" id="PF01902">
    <property type="entry name" value="Diphthami_syn_2"/>
    <property type="match status" value="1"/>
</dbReference>
<keyword evidence="6" id="KW-0067">ATP-binding</keyword>
<protein>
    <recommendedName>
        <fullName evidence="3">Diphthine--ammonia ligase</fullName>
        <ecNumber evidence="2">6.3.1.14</ecNumber>
    </recommendedName>
    <alternativeName>
        <fullName evidence="7">Diphthamide synthase</fullName>
    </alternativeName>
    <alternativeName>
        <fullName evidence="8">Diphthamide synthetase</fullName>
    </alternativeName>
</protein>
<dbReference type="NCBIfam" id="TIGR00290">
    <property type="entry name" value="MJ0570_dom"/>
    <property type="match status" value="1"/>
</dbReference>
<evidence type="ECO:0000259" key="11">
    <source>
        <dbReference type="Pfam" id="PF01902"/>
    </source>
</evidence>
<dbReference type="OrthoDB" id="686384at2759"/>
<dbReference type="Gene3D" id="3.30.1330.40">
    <property type="entry name" value="RutC-like"/>
    <property type="match status" value="1"/>
</dbReference>
<name>A0A2P6VBB8_9CHLO</name>
<dbReference type="GO" id="GO:0005524">
    <property type="term" value="F:ATP binding"/>
    <property type="evidence" value="ECO:0007669"/>
    <property type="project" value="UniProtKB-KW"/>
</dbReference>
<dbReference type="STRING" id="554055.A0A2P6VBB8"/>